<evidence type="ECO:0000313" key="4">
    <source>
        <dbReference type="Proteomes" id="UP000612680"/>
    </source>
</evidence>
<dbReference type="InterPro" id="IPR000073">
    <property type="entry name" value="AB_hydrolase_1"/>
</dbReference>
<dbReference type="Proteomes" id="UP000612680">
    <property type="component" value="Chromosome"/>
</dbReference>
<dbReference type="InterPro" id="IPR000639">
    <property type="entry name" value="Epox_hydrolase-like"/>
</dbReference>
<evidence type="ECO:0000256" key="1">
    <source>
        <dbReference type="ARBA" id="ARBA00022801"/>
    </source>
</evidence>
<feature type="domain" description="AB hydrolase-1" evidence="2">
    <location>
        <begin position="31"/>
        <end position="273"/>
    </location>
</feature>
<dbReference type="PRINTS" id="PR00111">
    <property type="entry name" value="ABHYDROLASE"/>
</dbReference>
<dbReference type="RefSeq" id="WP_204657509.1">
    <property type="nucleotide sequence ID" value="NZ_CP056775.1"/>
</dbReference>
<sequence length="286" mass="32661">MVPVKFRYEYQYVNGIMLHVGHLGPDTGEKIFFLHGFPEFSQAWIKQAQFFAEKGYHVIVPDQRGYNLSRKPLHIKDYQLKILVNDIVALIVSVTADPVVIVAHDWGGGVAWVLAQNHPGLIKKLIILNMPHLQVMKNNLRKNPKQMLKSWYAVFFQLGIIPERLCGLFNYKALELAMVKTARPGTFPRDYISALKKSWKQPNGLSGMINWYRAYFRFPVHTGAEIIVPVLLLWGAKDTALSAVMAEQSIGKCRNGKLIVFETATHWLHHEEPEKVSHAIYDFLNG</sequence>
<accession>A0ABX7I9P3</accession>
<organism evidence="3 4">
    <name type="scientific">Dyadobacter sandarakinus</name>
    <dbReference type="NCBI Taxonomy" id="2747268"/>
    <lineage>
        <taxon>Bacteria</taxon>
        <taxon>Pseudomonadati</taxon>
        <taxon>Bacteroidota</taxon>
        <taxon>Cytophagia</taxon>
        <taxon>Cytophagales</taxon>
        <taxon>Spirosomataceae</taxon>
        <taxon>Dyadobacter</taxon>
    </lineage>
</organism>
<reference evidence="3 4" key="1">
    <citation type="submission" date="2020-06" db="EMBL/GenBank/DDBJ databases">
        <title>Dyadobacter sandarakinus sp. nov., isolated from the soil of the Arctic Yellow River Station.</title>
        <authorList>
            <person name="Zhang Y."/>
            <person name="Peng F."/>
        </authorList>
    </citation>
    <scope>NUCLEOTIDE SEQUENCE [LARGE SCALE GENOMIC DNA]</scope>
    <source>
        <strain evidence="3 4">Q3-56</strain>
    </source>
</reference>
<keyword evidence="4" id="KW-1185">Reference proteome</keyword>
<dbReference type="InterPro" id="IPR029058">
    <property type="entry name" value="AB_hydrolase_fold"/>
</dbReference>
<dbReference type="SUPFAM" id="SSF53474">
    <property type="entry name" value="alpha/beta-Hydrolases"/>
    <property type="match status" value="1"/>
</dbReference>
<gene>
    <name evidence="3" type="ORF">HWI92_17085</name>
</gene>
<protein>
    <submittedName>
        <fullName evidence="3">Alpha/beta hydrolase</fullName>
    </submittedName>
</protein>
<dbReference type="Gene3D" id="3.40.50.1820">
    <property type="entry name" value="alpha/beta hydrolase"/>
    <property type="match status" value="1"/>
</dbReference>
<dbReference type="PRINTS" id="PR00412">
    <property type="entry name" value="EPOXHYDRLASE"/>
</dbReference>
<keyword evidence="1 3" id="KW-0378">Hydrolase</keyword>
<dbReference type="EMBL" id="CP056775">
    <property type="protein sequence ID" value="QRR02500.1"/>
    <property type="molecule type" value="Genomic_DNA"/>
</dbReference>
<dbReference type="Pfam" id="PF00561">
    <property type="entry name" value="Abhydrolase_1"/>
    <property type="match status" value="1"/>
</dbReference>
<dbReference type="PANTHER" id="PTHR43329">
    <property type="entry name" value="EPOXIDE HYDROLASE"/>
    <property type="match status" value="1"/>
</dbReference>
<proteinExistence type="predicted"/>
<dbReference type="GO" id="GO:0016787">
    <property type="term" value="F:hydrolase activity"/>
    <property type="evidence" value="ECO:0007669"/>
    <property type="project" value="UniProtKB-KW"/>
</dbReference>
<evidence type="ECO:0000313" key="3">
    <source>
        <dbReference type="EMBL" id="QRR02500.1"/>
    </source>
</evidence>
<evidence type="ECO:0000259" key="2">
    <source>
        <dbReference type="Pfam" id="PF00561"/>
    </source>
</evidence>
<name>A0ABX7I9P3_9BACT</name>